<proteinExistence type="predicted"/>
<gene>
    <name evidence="1" type="ORF">OM960_17570</name>
</gene>
<dbReference type="EMBL" id="JAPDOG010000018">
    <property type="protein sequence ID" value="MCW3783361.1"/>
    <property type="molecule type" value="Genomic_DNA"/>
</dbReference>
<accession>A0ABT3J6Q0</accession>
<protein>
    <submittedName>
        <fullName evidence="1">Uncharacterized protein</fullName>
    </submittedName>
</protein>
<sequence length="97" mass="10226">MALVQFPGLASHPEDTNVRLALAELAPLSSKSLLSVCPVDPSRPCAGSLDAAGCLVLLQFPGFAFHPKDTHVRHARGTRPLSSKSLLGVYPANPSRP</sequence>
<comment type="caution">
    <text evidence="1">The sequence shown here is derived from an EMBL/GenBank/DDBJ whole genome shotgun (WGS) entry which is preliminary data.</text>
</comment>
<organism evidence="1 2">
    <name type="scientific">Defluviimonas salinarum</name>
    <dbReference type="NCBI Taxonomy" id="2992147"/>
    <lineage>
        <taxon>Bacteria</taxon>
        <taxon>Pseudomonadati</taxon>
        <taxon>Pseudomonadota</taxon>
        <taxon>Alphaproteobacteria</taxon>
        <taxon>Rhodobacterales</taxon>
        <taxon>Paracoccaceae</taxon>
        <taxon>Albidovulum</taxon>
    </lineage>
</organism>
<dbReference type="RefSeq" id="WP_264772880.1">
    <property type="nucleotide sequence ID" value="NZ_JAPDOG010000018.1"/>
</dbReference>
<evidence type="ECO:0000313" key="1">
    <source>
        <dbReference type="EMBL" id="MCW3783361.1"/>
    </source>
</evidence>
<name>A0ABT3J6Q0_9RHOB</name>
<keyword evidence="2" id="KW-1185">Reference proteome</keyword>
<dbReference type="Proteomes" id="UP001207582">
    <property type="component" value="Unassembled WGS sequence"/>
</dbReference>
<evidence type="ECO:0000313" key="2">
    <source>
        <dbReference type="Proteomes" id="UP001207582"/>
    </source>
</evidence>
<reference evidence="1 2" key="1">
    <citation type="submission" date="2022-10" db="EMBL/GenBank/DDBJ databases">
        <title>Defluviimonas sp. CAU 1641 isolated from mud.</title>
        <authorList>
            <person name="Kim W."/>
        </authorList>
    </citation>
    <scope>NUCLEOTIDE SEQUENCE [LARGE SCALE GENOMIC DNA]</scope>
    <source>
        <strain evidence="1 2">CAU 1641</strain>
    </source>
</reference>